<keyword evidence="4" id="KW-0804">Transcription</keyword>
<dbReference type="Gene3D" id="2.170.150.80">
    <property type="entry name" value="NAC domain"/>
    <property type="match status" value="1"/>
</dbReference>
<keyword evidence="3" id="KW-0238">DNA-binding</keyword>
<evidence type="ECO:0000256" key="5">
    <source>
        <dbReference type="ARBA" id="ARBA00023242"/>
    </source>
</evidence>
<dbReference type="FunFam" id="2.170.150.80:FF:000005">
    <property type="entry name" value="NAC transcription factor 56"/>
    <property type="match status" value="1"/>
</dbReference>
<dbReference type="GeneID" id="110790275"/>
<dbReference type="GO" id="GO:0005634">
    <property type="term" value="C:nucleus"/>
    <property type="evidence" value="ECO:0007669"/>
    <property type="project" value="UniProtKB-SubCell"/>
</dbReference>
<dbReference type="GO" id="GO:0048316">
    <property type="term" value="P:seed development"/>
    <property type="evidence" value="ECO:0007669"/>
    <property type="project" value="UniProtKB-ARBA"/>
</dbReference>
<name>A0A9R0IKB4_SPIOL</name>
<evidence type="ECO:0000256" key="2">
    <source>
        <dbReference type="ARBA" id="ARBA00023015"/>
    </source>
</evidence>
<dbReference type="PROSITE" id="PS51005">
    <property type="entry name" value="NAC"/>
    <property type="match status" value="1"/>
</dbReference>
<dbReference type="Pfam" id="PF02365">
    <property type="entry name" value="NAM"/>
    <property type="match status" value="1"/>
</dbReference>
<keyword evidence="8" id="KW-1185">Reference proteome</keyword>
<feature type="compositionally biased region" description="Low complexity" evidence="6">
    <location>
        <begin position="286"/>
        <end position="302"/>
    </location>
</feature>
<dbReference type="InterPro" id="IPR036093">
    <property type="entry name" value="NAC_dom_sf"/>
</dbReference>
<dbReference type="PANTHER" id="PTHR31719">
    <property type="entry name" value="NAC TRANSCRIPTION FACTOR 56"/>
    <property type="match status" value="1"/>
</dbReference>
<keyword evidence="5" id="KW-0539">Nucleus</keyword>
<sequence>MESTDSSSTQPYPQLPPGFRFHPTDEELIVHYLKRKASSVPLPVSIIAEVDLYKFDPWELPSKAIFGEQEWYFFSPRDRKYPNGARPNRAATSGYWKATGTDKPILTSNGSNQKVGVKKALVFYGGKPPRGIKTDWIMHEYRVIDANSTSKLPHSLVDHPSKKPSLRLDDWVLCRIYKKNNTQRPIEHDRDDLIEEMIKQQKLMRTICSKNTNLMDHNNNNEQNLYEFSQLGTSTSRHEMYGIQGNDNNKREQQQQLQQQQGSLYYDDPMGSVGSSSGRRFHHQQSDQTTGSTTGTDGNSSSFVSMLSNLPQGITSTSSGVPFSMGSPLLVGNIGDGVLRPPFQLSGGTWNS</sequence>
<evidence type="ECO:0000256" key="1">
    <source>
        <dbReference type="ARBA" id="ARBA00004123"/>
    </source>
</evidence>
<dbReference type="GO" id="GO:0003677">
    <property type="term" value="F:DNA binding"/>
    <property type="evidence" value="ECO:0007669"/>
    <property type="project" value="UniProtKB-KW"/>
</dbReference>
<reference evidence="8" key="1">
    <citation type="journal article" date="2021" name="Nat. Commun.">
        <title>Genomic analyses provide insights into spinach domestication and the genetic basis of agronomic traits.</title>
        <authorList>
            <person name="Cai X."/>
            <person name="Sun X."/>
            <person name="Xu C."/>
            <person name="Sun H."/>
            <person name="Wang X."/>
            <person name="Ge C."/>
            <person name="Zhang Z."/>
            <person name="Wang Q."/>
            <person name="Fei Z."/>
            <person name="Jiao C."/>
            <person name="Wang Q."/>
        </authorList>
    </citation>
    <scope>NUCLEOTIDE SEQUENCE [LARGE SCALE GENOMIC DNA]</scope>
    <source>
        <strain evidence="8">cv. Varoflay</strain>
    </source>
</reference>
<dbReference type="SUPFAM" id="SSF101941">
    <property type="entry name" value="NAC domain"/>
    <property type="match status" value="1"/>
</dbReference>
<comment type="subcellular location">
    <subcellularLocation>
        <location evidence="1">Nucleus</location>
    </subcellularLocation>
</comment>
<dbReference type="KEGG" id="soe:110790275"/>
<dbReference type="GO" id="GO:0048731">
    <property type="term" value="P:system development"/>
    <property type="evidence" value="ECO:0000318"/>
    <property type="project" value="GO_Central"/>
</dbReference>
<keyword evidence="2" id="KW-0805">Transcription regulation</keyword>
<feature type="region of interest" description="Disordered" evidence="6">
    <location>
        <begin position="239"/>
        <end position="304"/>
    </location>
</feature>
<dbReference type="AlphaFoldDB" id="A0A9R0IKB4"/>
<dbReference type="Proteomes" id="UP000813463">
    <property type="component" value="Chromosome 6"/>
</dbReference>
<proteinExistence type="predicted"/>
<dbReference type="SMR" id="A0A9R0IKB4"/>
<evidence type="ECO:0000256" key="4">
    <source>
        <dbReference type="ARBA" id="ARBA00023163"/>
    </source>
</evidence>
<evidence type="ECO:0000256" key="6">
    <source>
        <dbReference type="SAM" id="MobiDB-lite"/>
    </source>
</evidence>
<dbReference type="OrthoDB" id="1921961at2759"/>
<evidence type="ECO:0000313" key="8">
    <source>
        <dbReference type="Proteomes" id="UP000813463"/>
    </source>
</evidence>
<organism evidence="8 9">
    <name type="scientific">Spinacia oleracea</name>
    <name type="common">Spinach</name>
    <dbReference type="NCBI Taxonomy" id="3562"/>
    <lineage>
        <taxon>Eukaryota</taxon>
        <taxon>Viridiplantae</taxon>
        <taxon>Streptophyta</taxon>
        <taxon>Embryophyta</taxon>
        <taxon>Tracheophyta</taxon>
        <taxon>Spermatophyta</taxon>
        <taxon>Magnoliopsida</taxon>
        <taxon>eudicotyledons</taxon>
        <taxon>Gunneridae</taxon>
        <taxon>Pentapetalae</taxon>
        <taxon>Caryophyllales</taxon>
        <taxon>Chenopodiaceae</taxon>
        <taxon>Chenopodioideae</taxon>
        <taxon>Anserineae</taxon>
        <taxon>Spinacia</taxon>
    </lineage>
</organism>
<accession>A0A9R0IKB4</accession>
<evidence type="ECO:0000256" key="3">
    <source>
        <dbReference type="ARBA" id="ARBA00023125"/>
    </source>
</evidence>
<dbReference type="GO" id="GO:0006355">
    <property type="term" value="P:regulation of DNA-templated transcription"/>
    <property type="evidence" value="ECO:0007669"/>
    <property type="project" value="InterPro"/>
</dbReference>
<evidence type="ECO:0000313" key="9">
    <source>
        <dbReference type="RefSeq" id="XP_021850756.1"/>
    </source>
</evidence>
<reference evidence="9" key="2">
    <citation type="submission" date="2025-08" db="UniProtKB">
        <authorList>
            <consortium name="RefSeq"/>
        </authorList>
    </citation>
    <scope>IDENTIFICATION</scope>
    <source>
        <tissue evidence="9">Leaf</tissue>
    </source>
</reference>
<dbReference type="PANTHER" id="PTHR31719:SF248">
    <property type="entry name" value="NAC DOMAIN-CONTAINING PROTEIN 10"/>
    <property type="match status" value="1"/>
</dbReference>
<protein>
    <submittedName>
        <fullName evidence="9">NAC transcription factor 25</fullName>
    </submittedName>
</protein>
<feature type="domain" description="NAC" evidence="7">
    <location>
        <begin position="15"/>
        <end position="179"/>
    </location>
</feature>
<gene>
    <name evidence="9" type="primary">LOC110790275</name>
</gene>
<dbReference type="InterPro" id="IPR003441">
    <property type="entry name" value="NAC-dom"/>
</dbReference>
<dbReference type="RefSeq" id="XP_021850756.1">
    <property type="nucleotide sequence ID" value="XM_021995064.2"/>
</dbReference>
<evidence type="ECO:0000259" key="7">
    <source>
        <dbReference type="PROSITE" id="PS51005"/>
    </source>
</evidence>